<dbReference type="AlphaFoldDB" id="A0A225ASQ5"/>
<evidence type="ECO:0000259" key="10">
    <source>
        <dbReference type="PROSITE" id="PS50011"/>
    </source>
</evidence>
<name>A0A225ASQ5_TALAT</name>
<dbReference type="PROSITE" id="PS00107">
    <property type="entry name" value="PROTEIN_KINASE_ATP"/>
    <property type="match status" value="1"/>
</dbReference>
<keyword evidence="4 9" id="KW-0547">Nucleotide-binding</keyword>
<dbReference type="GO" id="GO:0004674">
    <property type="term" value="F:protein serine/threonine kinase activity"/>
    <property type="evidence" value="ECO:0007669"/>
    <property type="project" value="UniProtKB-KW"/>
</dbReference>
<dbReference type="EC" id="2.7.11.1" evidence="1"/>
<dbReference type="Gene3D" id="1.10.510.10">
    <property type="entry name" value="Transferase(Phosphotransferase) domain 1"/>
    <property type="match status" value="1"/>
</dbReference>
<dbReference type="InterPro" id="IPR017441">
    <property type="entry name" value="Protein_kinase_ATP_BS"/>
</dbReference>
<evidence type="ECO:0000256" key="3">
    <source>
        <dbReference type="ARBA" id="ARBA00022679"/>
    </source>
</evidence>
<dbReference type="RefSeq" id="XP_020124743.1">
    <property type="nucleotide sequence ID" value="XM_020260092.1"/>
</dbReference>
<dbReference type="OrthoDB" id="4223299at2759"/>
<evidence type="ECO:0000313" key="11">
    <source>
        <dbReference type="EMBL" id="OKL64622.1"/>
    </source>
</evidence>
<dbReference type="GO" id="GO:0000245">
    <property type="term" value="P:spliceosomal complex assembly"/>
    <property type="evidence" value="ECO:0007669"/>
    <property type="project" value="TreeGrafter"/>
</dbReference>
<reference evidence="11 12" key="1">
    <citation type="submission" date="2015-06" db="EMBL/GenBank/DDBJ databases">
        <title>Talaromyces atroroseus IBT 11181 draft genome.</title>
        <authorList>
            <person name="Rasmussen K.B."/>
            <person name="Rasmussen S."/>
            <person name="Petersen B."/>
            <person name="Sicheritz-Ponten T."/>
            <person name="Mortensen U.H."/>
            <person name="Thrane U."/>
        </authorList>
    </citation>
    <scope>NUCLEOTIDE SEQUENCE [LARGE SCALE GENOMIC DNA]</scope>
    <source>
        <strain evidence="11 12">IBT 11181</strain>
    </source>
</reference>
<dbReference type="GO" id="GO:0050684">
    <property type="term" value="P:regulation of mRNA processing"/>
    <property type="evidence" value="ECO:0007669"/>
    <property type="project" value="TreeGrafter"/>
</dbReference>
<keyword evidence="3" id="KW-0808">Transferase</keyword>
<dbReference type="EMBL" id="LFMY01000001">
    <property type="protein sequence ID" value="OKL64622.1"/>
    <property type="molecule type" value="Genomic_DNA"/>
</dbReference>
<evidence type="ECO:0000256" key="2">
    <source>
        <dbReference type="ARBA" id="ARBA00022527"/>
    </source>
</evidence>
<dbReference type="PROSITE" id="PS50011">
    <property type="entry name" value="PROTEIN_KINASE_DOM"/>
    <property type="match status" value="1"/>
</dbReference>
<dbReference type="GO" id="GO:0005524">
    <property type="term" value="F:ATP binding"/>
    <property type="evidence" value="ECO:0007669"/>
    <property type="project" value="UniProtKB-UniRule"/>
</dbReference>
<feature type="binding site" evidence="9">
    <location>
        <position position="123"/>
    </location>
    <ligand>
        <name>ATP</name>
        <dbReference type="ChEBI" id="CHEBI:30616"/>
    </ligand>
</feature>
<dbReference type="InterPro" id="IPR051334">
    <property type="entry name" value="SRPK"/>
</dbReference>
<keyword evidence="2" id="KW-0723">Serine/threonine-protein kinase</keyword>
<proteinExistence type="predicted"/>
<dbReference type="PANTHER" id="PTHR47634">
    <property type="entry name" value="PROTEIN KINASE DOMAIN-CONTAINING PROTEIN-RELATED"/>
    <property type="match status" value="1"/>
</dbReference>
<dbReference type="PANTHER" id="PTHR47634:SF9">
    <property type="entry name" value="PROTEIN KINASE DOMAIN-CONTAINING PROTEIN-RELATED"/>
    <property type="match status" value="1"/>
</dbReference>
<evidence type="ECO:0000313" key="12">
    <source>
        <dbReference type="Proteomes" id="UP000214365"/>
    </source>
</evidence>
<dbReference type="InterPro" id="IPR011009">
    <property type="entry name" value="Kinase-like_dom_sf"/>
</dbReference>
<dbReference type="GeneID" id="31000055"/>
<dbReference type="InterPro" id="IPR000719">
    <property type="entry name" value="Prot_kinase_dom"/>
</dbReference>
<keyword evidence="5" id="KW-0418">Kinase</keyword>
<evidence type="ECO:0000256" key="1">
    <source>
        <dbReference type="ARBA" id="ARBA00012513"/>
    </source>
</evidence>
<sequence>MQLAAQNAWSMCISGIRRDLTTSWCQRVSLPSRSRSIFVPHRTASSWTCTPRVFPTSGVELLDQSIELDEETLPTYQSEQYYPVTQGEIFNDQYQTLVKIGYGVTSTVWLAKDLIASTYVVLKVYVTVNNQNYEERELNIYKHMCLKETKHPGRNFIRKLLDHFYVQGPHGRHVCLVHEPLGMSADLLIRMTPGQAMSLDSMKPDLQLKNLLLPGPETSYLSRFEEAEVTDPSPRKIAKDRTIYQALSFLPRGGLPLLSDFGEARLGDKEHNDDIMPNVYRAPEVILRSSWGYKVDIWSIAMVAWDIVSPRTLINGKNSDGMFDDRVHLAELVALLGTPPSEFRKQRHLSSVFWDDSGKWKDVAPIPDITLESLAERIEGEDKEGFLRWLRMALQWNPEDRPTSLELLYDEWLMKGLGERRASK</sequence>
<evidence type="ECO:0000256" key="7">
    <source>
        <dbReference type="ARBA" id="ARBA00047899"/>
    </source>
</evidence>
<evidence type="ECO:0000256" key="5">
    <source>
        <dbReference type="ARBA" id="ARBA00022777"/>
    </source>
</evidence>
<evidence type="ECO:0000256" key="4">
    <source>
        <dbReference type="ARBA" id="ARBA00022741"/>
    </source>
</evidence>
<keyword evidence="6 9" id="KW-0067">ATP-binding</keyword>
<accession>A0A225ASQ5</accession>
<evidence type="ECO:0000256" key="8">
    <source>
        <dbReference type="ARBA" id="ARBA00048679"/>
    </source>
</evidence>
<dbReference type="SUPFAM" id="SSF56112">
    <property type="entry name" value="Protein kinase-like (PK-like)"/>
    <property type="match status" value="1"/>
</dbReference>
<dbReference type="STRING" id="1441469.A0A225ASQ5"/>
<comment type="catalytic activity">
    <reaction evidence="8">
        <text>L-seryl-[protein] + ATP = O-phospho-L-seryl-[protein] + ADP + H(+)</text>
        <dbReference type="Rhea" id="RHEA:17989"/>
        <dbReference type="Rhea" id="RHEA-COMP:9863"/>
        <dbReference type="Rhea" id="RHEA-COMP:11604"/>
        <dbReference type="ChEBI" id="CHEBI:15378"/>
        <dbReference type="ChEBI" id="CHEBI:29999"/>
        <dbReference type="ChEBI" id="CHEBI:30616"/>
        <dbReference type="ChEBI" id="CHEBI:83421"/>
        <dbReference type="ChEBI" id="CHEBI:456216"/>
        <dbReference type="EC" id="2.7.11.1"/>
    </reaction>
</comment>
<comment type="catalytic activity">
    <reaction evidence="7">
        <text>L-threonyl-[protein] + ATP = O-phospho-L-threonyl-[protein] + ADP + H(+)</text>
        <dbReference type="Rhea" id="RHEA:46608"/>
        <dbReference type="Rhea" id="RHEA-COMP:11060"/>
        <dbReference type="Rhea" id="RHEA-COMP:11605"/>
        <dbReference type="ChEBI" id="CHEBI:15378"/>
        <dbReference type="ChEBI" id="CHEBI:30013"/>
        <dbReference type="ChEBI" id="CHEBI:30616"/>
        <dbReference type="ChEBI" id="CHEBI:61977"/>
        <dbReference type="ChEBI" id="CHEBI:456216"/>
        <dbReference type="EC" id="2.7.11.1"/>
    </reaction>
</comment>
<organism evidence="11 12">
    <name type="scientific">Talaromyces atroroseus</name>
    <dbReference type="NCBI Taxonomy" id="1441469"/>
    <lineage>
        <taxon>Eukaryota</taxon>
        <taxon>Fungi</taxon>
        <taxon>Dikarya</taxon>
        <taxon>Ascomycota</taxon>
        <taxon>Pezizomycotina</taxon>
        <taxon>Eurotiomycetes</taxon>
        <taxon>Eurotiomycetidae</taxon>
        <taxon>Eurotiales</taxon>
        <taxon>Trichocomaceae</taxon>
        <taxon>Talaromyces</taxon>
        <taxon>Talaromyces sect. Trachyspermi</taxon>
    </lineage>
</organism>
<evidence type="ECO:0000256" key="6">
    <source>
        <dbReference type="ARBA" id="ARBA00022840"/>
    </source>
</evidence>
<dbReference type="Pfam" id="PF00069">
    <property type="entry name" value="Pkinase"/>
    <property type="match status" value="1"/>
</dbReference>
<protein>
    <recommendedName>
        <fullName evidence="1">non-specific serine/threonine protein kinase</fullName>
        <ecNumber evidence="1">2.7.11.1</ecNumber>
    </recommendedName>
</protein>
<dbReference type="SMART" id="SM00220">
    <property type="entry name" value="S_TKc"/>
    <property type="match status" value="1"/>
</dbReference>
<evidence type="ECO:0000256" key="9">
    <source>
        <dbReference type="PROSITE-ProRule" id="PRU10141"/>
    </source>
</evidence>
<gene>
    <name evidence="11" type="ORF">UA08_00300</name>
</gene>
<feature type="domain" description="Protein kinase" evidence="10">
    <location>
        <begin position="94"/>
        <end position="413"/>
    </location>
</feature>
<keyword evidence="12" id="KW-1185">Reference proteome</keyword>
<dbReference type="Proteomes" id="UP000214365">
    <property type="component" value="Unassembled WGS sequence"/>
</dbReference>
<dbReference type="Gene3D" id="3.30.200.20">
    <property type="entry name" value="Phosphorylase Kinase, domain 1"/>
    <property type="match status" value="1"/>
</dbReference>
<comment type="caution">
    <text evidence="11">The sequence shown here is derived from an EMBL/GenBank/DDBJ whole genome shotgun (WGS) entry which is preliminary data.</text>
</comment>